<evidence type="ECO:0000256" key="2">
    <source>
        <dbReference type="ARBA" id="ARBA00023136"/>
    </source>
</evidence>
<dbReference type="InterPro" id="IPR023175">
    <property type="entry name" value="Vta1/CALS_N_sf"/>
</dbReference>
<name>A0ABR2KLH5_9EUKA</name>
<evidence type="ECO:0000313" key="4">
    <source>
        <dbReference type="EMBL" id="KAK8891823.1"/>
    </source>
</evidence>
<keyword evidence="2" id="KW-0472">Membrane</keyword>
<organism evidence="4 5">
    <name type="scientific">Tritrichomonas musculus</name>
    <dbReference type="NCBI Taxonomy" id="1915356"/>
    <lineage>
        <taxon>Eukaryota</taxon>
        <taxon>Metamonada</taxon>
        <taxon>Parabasalia</taxon>
        <taxon>Tritrichomonadida</taxon>
        <taxon>Tritrichomonadidae</taxon>
        <taxon>Tritrichomonas</taxon>
    </lineage>
</organism>
<accession>A0ABR2KLH5</accession>
<feature type="compositionally biased region" description="Low complexity" evidence="3">
    <location>
        <begin position="247"/>
        <end position="260"/>
    </location>
</feature>
<dbReference type="Gene3D" id="1.25.40.270">
    <property type="entry name" value="Vacuolar protein sorting-associated protein vta1"/>
    <property type="match status" value="1"/>
</dbReference>
<proteinExistence type="predicted"/>
<gene>
    <name evidence="4" type="ORF">M9Y10_029045</name>
</gene>
<evidence type="ECO:0000256" key="3">
    <source>
        <dbReference type="SAM" id="MobiDB-lite"/>
    </source>
</evidence>
<keyword evidence="5" id="KW-1185">Reference proteome</keyword>
<dbReference type="EMBL" id="JAPFFF010000004">
    <property type="protein sequence ID" value="KAK8891823.1"/>
    <property type="molecule type" value="Genomic_DNA"/>
</dbReference>
<reference evidence="4 5" key="1">
    <citation type="submission" date="2024-04" db="EMBL/GenBank/DDBJ databases">
        <title>Tritrichomonas musculus Genome.</title>
        <authorList>
            <person name="Alves-Ferreira E."/>
            <person name="Grigg M."/>
            <person name="Lorenzi H."/>
            <person name="Galac M."/>
        </authorList>
    </citation>
    <scope>NUCLEOTIDE SEQUENCE [LARGE SCALE GENOMIC DNA]</scope>
    <source>
        <strain evidence="4 5">EAF2021</strain>
    </source>
</reference>
<protein>
    <submittedName>
        <fullName evidence="4">Uncharacterized protein</fullName>
    </submittedName>
</protein>
<sequence length="338" mass="35486">MSKNIPPEFKSLAKYLEAGLKIESINPAVCAWMKNFFYENCVGYTEEYPVSPQAQQFLQSFAATLPQNPPNGPQLAQEFADDFFASLNNQFNDGNLRYGMISDFQICALIFGTLDGEQNAANSNTCKLAAVKIKKMMNKQLQKGKNEGGSPPQFSNTSGGPPVFTPQGGSSGGPPVFTPQGGSSGGPPVFTPQGGSSGGPPVFTPQGGSSGGPPVFTPQGGSSGGLPVFTPQGGSSGGPPVFTPNNSGAPPSYQPSSPAQFKPPVDPKFDVDSAKHLLQSLGYNIVNSSNIPPLNQQSYVTVESYLDYALKGIKDSDKETCLGYLKDALNSWNSGGYA</sequence>
<dbReference type="Proteomes" id="UP001470230">
    <property type="component" value="Unassembled WGS sequence"/>
</dbReference>
<comment type="caution">
    <text evidence="4">The sequence shown here is derived from an EMBL/GenBank/DDBJ whole genome shotgun (WGS) entry which is preliminary data.</text>
</comment>
<evidence type="ECO:0000313" key="5">
    <source>
        <dbReference type="Proteomes" id="UP001470230"/>
    </source>
</evidence>
<evidence type="ECO:0000256" key="1">
    <source>
        <dbReference type="ARBA" id="ARBA00004308"/>
    </source>
</evidence>
<feature type="region of interest" description="Disordered" evidence="3">
    <location>
        <begin position="141"/>
        <end position="268"/>
    </location>
</feature>
<comment type="subcellular location">
    <subcellularLocation>
        <location evidence="1">Endomembrane system</location>
    </subcellularLocation>
</comment>